<dbReference type="EMBL" id="SLXK01000001">
    <property type="protein sequence ID" value="TCP32104.1"/>
    <property type="molecule type" value="Genomic_DNA"/>
</dbReference>
<keyword evidence="2" id="KW-1185">Reference proteome</keyword>
<comment type="caution">
    <text evidence="1">The sequence shown here is derived from an EMBL/GenBank/DDBJ whole genome shotgun (WGS) entry which is preliminary data.</text>
</comment>
<protein>
    <recommendedName>
        <fullName evidence="3">Cytosolic protein</fullName>
    </recommendedName>
</protein>
<evidence type="ECO:0000313" key="1">
    <source>
        <dbReference type="EMBL" id="TCP32104.1"/>
    </source>
</evidence>
<evidence type="ECO:0000313" key="2">
    <source>
        <dbReference type="Proteomes" id="UP000295416"/>
    </source>
</evidence>
<organism evidence="1 2">
    <name type="scientific">Scopulibacillus darangshiensis</name>
    <dbReference type="NCBI Taxonomy" id="442528"/>
    <lineage>
        <taxon>Bacteria</taxon>
        <taxon>Bacillati</taxon>
        <taxon>Bacillota</taxon>
        <taxon>Bacilli</taxon>
        <taxon>Bacillales</taxon>
        <taxon>Sporolactobacillaceae</taxon>
        <taxon>Scopulibacillus</taxon>
    </lineage>
</organism>
<proteinExistence type="predicted"/>
<reference evidence="1 2" key="1">
    <citation type="submission" date="2019-03" db="EMBL/GenBank/DDBJ databases">
        <title>Genomic Encyclopedia of Type Strains, Phase IV (KMG-IV): sequencing the most valuable type-strain genomes for metagenomic binning, comparative biology and taxonomic classification.</title>
        <authorList>
            <person name="Goeker M."/>
        </authorList>
    </citation>
    <scope>NUCLEOTIDE SEQUENCE [LARGE SCALE GENOMIC DNA]</scope>
    <source>
        <strain evidence="1 2">DSM 19377</strain>
    </source>
</reference>
<dbReference type="RefSeq" id="WP_132742622.1">
    <property type="nucleotide sequence ID" value="NZ_SLXK01000001.1"/>
</dbReference>
<name>A0A4R2PCL4_9BACL</name>
<gene>
    <name evidence="1" type="ORF">EV207_10177</name>
</gene>
<sequence>MTLLSKISRLFDNHSETADHHDDQRLRTHYYRTTKDKLYKECLQMIEREADMRVVAESHERGEISVQLTGKKNGLLIITIIMVRAFHTAVDFSLSLEKGMNFNYCEKQIEAFYQKLDHVFPVSE</sequence>
<evidence type="ECO:0008006" key="3">
    <source>
        <dbReference type="Google" id="ProtNLM"/>
    </source>
</evidence>
<dbReference type="Proteomes" id="UP000295416">
    <property type="component" value="Unassembled WGS sequence"/>
</dbReference>
<accession>A0A4R2PCL4</accession>
<dbReference type="OrthoDB" id="2353056at2"/>
<dbReference type="AlphaFoldDB" id="A0A4R2PCL4"/>